<sequence>MELNVKIHSIGQTQNVSDKFSKREFVVETQEEYKQYLLLQVTKDKCGLLDSYKVGQEVKVSLNLRGRLWTNPEGVEKCFNTLECWKISNDAETSNPSSEPTSTQQAAVPSNDLPF</sequence>
<keyword evidence="3" id="KW-1185">Reference proteome</keyword>
<evidence type="ECO:0000313" key="2">
    <source>
        <dbReference type="EMBL" id="QHB38727.1"/>
    </source>
</evidence>
<name>A0A6B9L9L0_9CAUD</name>
<feature type="compositionally biased region" description="Low complexity" evidence="1">
    <location>
        <begin position="92"/>
        <end position="103"/>
    </location>
</feature>
<dbReference type="Pfam" id="PF11325">
    <property type="entry name" value="DUF3127"/>
    <property type="match status" value="1"/>
</dbReference>
<evidence type="ECO:0008006" key="4">
    <source>
        <dbReference type="Google" id="ProtNLM"/>
    </source>
</evidence>
<evidence type="ECO:0000256" key="1">
    <source>
        <dbReference type="SAM" id="MobiDB-lite"/>
    </source>
</evidence>
<dbReference type="Proteomes" id="UP000464036">
    <property type="component" value="Segment"/>
</dbReference>
<feature type="region of interest" description="Disordered" evidence="1">
    <location>
        <begin position="90"/>
        <end position="115"/>
    </location>
</feature>
<accession>A0A6B9L9L0</accession>
<protein>
    <recommendedName>
        <fullName evidence="4">DUF3127 domain-containing protein</fullName>
    </recommendedName>
</protein>
<proteinExistence type="predicted"/>
<evidence type="ECO:0000313" key="3">
    <source>
        <dbReference type="Proteomes" id="UP000464036"/>
    </source>
</evidence>
<reference evidence="2 3" key="1">
    <citation type="journal article" date="2020" name="Viruses">
        <title>Diversity and Host Interactions Among Virulent and Temperate Baltic Sea Flavobacterium Phages.</title>
        <authorList>
            <person name="Nilsson E."/>
            <person name="Bayfield O.W."/>
            <person name="Lundin D."/>
            <person name="Antson A.A."/>
            <person name="Holmfeldt K."/>
        </authorList>
    </citation>
    <scope>NUCLEOTIDE SEQUENCE [LARGE SCALE GENOMIC DNA]</scope>
</reference>
<dbReference type="EMBL" id="MN812207">
    <property type="protein sequence ID" value="QHB38727.1"/>
    <property type="molecule type" value="Genomic_DNA"/>
</dbReference>
<organism evidence="2 3">
    <name type="scientific">Flavobacterium phage vB_FspS_hattifnatt9-1</name>
    <dbReference type="NCBI Taxonomy" id="2686246"/>
    <lineage>
        <taxon>Viruses</taxon>
        <taxon>Duplodnaviria</taxon>
        <taxon>Heunggongvirae</taxon>
        <taxon>Uroviricota</taxon>
        <taxon>Caudoviricetes</taxon>
        <taxon>Hattifnattvirus</taxon>
        <taxon>Hattifnattvirus hattifnatt</taxon>
    </lineage>
</organism>
<gene>
    <name evidence="2" type="ORF">hattifnatt91_gp042</name>
</gene>
<dbReference type="InterPro" id="IPR021474">
    <property type="entry name" value="DUF3127"/>
</dbReference>